<dbReference type="AlphaFoldDB" id="A0A1G9WBC5"/>
<keyword evidence="5" id="KW-1003">Cell membrane</keyword>
<dbReference type="InterPro" id="IPR051598">
    <property type="entry name" value="TSUP/Inactive_protease-like"/>
</dbReference>
<dbReference type="PANTHER" id="PTHR43701">
    <property type="entry name" value="MEMBRANE TRANSPORTER PROTEIN MJ0441-RELATED"/>
    <property type="match status" value="1"/>
</dbReference>
<feature type="transmembrane region" description="Helical" evidence="5">
    <location>
        <begin position="73"/>
        <end position="90"/>
    </location>
</feature>
<dbReference type="Proteomes" id="UP000198901">
    <property type="component" value="Unassembled WGS sequence"/>
</dbReference>
<dbReference type="Pfam" id="PF01925">
    <property type="entry name" value="TauE"/>
    <property type="match status" value="1"/>
</dbReference>
<feature type="transmembrane region" description="Helical" evidence="5">
    <location>
        <begin position="48"/>
        <end position="66"/>
    </location>
</feature>
<feature type="transmembrane region" description="Helical" evidence="5">
    <location>
        <begin position="223"/>
        <end position="242"/>
    </location>
</feature>
<evidence type="ECO:0000256" key="2">
    <source>
        <dbReference type="ARBA" id="ARBA00022692"/>
    </source>
</evidence>
<dbReference type="InterPro" id="IPR002781">
    <property type="entry name" value="TM_pro_TauE-like"/>
</dbReference>
<dbReference type="STRING" id="563176.SAMN04488090_4310"/>
<proteinExistence type="inferred from homology"/>
<evidence type="ECO:0000256" key="3">
    <source>
        <dbReference type="ARBA" id="ARBA00022989"/>
    </source>
</evidence>
<reference evidence="6 7" key="1">
    <citation type="submission" date="2016-10" db="EMBL/GenBank/DDBJ databases">
        <authorList>
            <person name="de Groot N.N."/>
        </authorList>
    </citation>
    <scope>NUCLEOTIDE SEQUENCE [LARGE SCALE GENOMIC DNA]</scope>
    <source>
        <strain evidence="6 7">DSM 21668</strain>
    </source>
</reference>
<comment type="subcellular location">
    <subcellularLocation>
        <location evidence="5">Cell membrane</location>
        <topology evidence="5">Multi-pass membrane protein</topology>
    </subcellularLocation>
    <subcellularLocation>
        <location evidence="1">Membrane</location>
        <topology evidence="1">Multi-pass membrane protein</topology>
    </subcellularLocation>
</comment>
<accession>A0A1G9WBC5</accession>
<organism evidence="6 7">
    <name type="scientific">Siphonobacter aquaeclarae</name>
    <dbReference type="NCBI Taxonomy" id="563176"/>
    <lineage>
        <taxon>Bacteria</taxon>
        <taxon>Pseudomonadati</taxon>
        <taxon>Bacteroidota</taxon>
        <taxon>Cytophagia</taxon>
        <taxon>Cytophagales</taxon>
        <taxon>Cytophagaceae</taxon>
        <taxon>Siphonobacter</taxon>
    </lineage>
</organism>
<dbReference type="GO" id="GO:0005886">
    <property type="term" value="C:plasma membrane"/>
    <property type="evidence" value="ECO:0007669"/>
    <property type="project" value="UniProtKB-SubCell"/>
</dbReference>
<keyword evidence="3 5" id="KW-1133">Transmembrane helix</keyword>
<keyword evidence="2 5" id="KW-0812">Transmembrane</keyword>
<dbReference type="EMBL" id="FNGS01000009">
    <property type="protein sequence ID" value="SDM81521.1"/>
    <property type="molecule type" value="Genomic_DNA"/>
</dbReference>
<keyword evidence="7" id="KW-1185">Reference proteome</keyword>
<keyword evidence="4 5" id="KW-0472">Membrane</keyword>
<protein>
    <recommendedName>
        <fullName evidence="5">Probable membrane transporter protein</fullName>
    </recommendedName>
</protein>
<dbReference type="RefSeq" id="WP_093207757.1">
    <property type="nucleotide sequence ID" value="NZ_FNGS01000009.1"/>
</dbReference>
<dbReference type="OrthoDB" id="560496at2"/>
<dbReference type="PANTHER" id="PTHR43701:SF5">
    <property type="entry name" value="MEMBRANE TRANSPORTER PROTEIN-RELATED"/>
    <property type="match status" value="1"/>
</dbReference>
<evidence type="ECO:0000256" key="1">
    <source>
        <dbReference type="ARBA" id="ARBA00004141"/>
    </source>
</evidence>
<comment type="similarity">
    <text evidence="5">Belongs to the 4-toluene sulfonate uptake permease (TSUP) (TC 2.A.102) family.</text>
</comment>
<evidence type="ECO:0000313" key="7">
    <source>
        <dbReference type="Proteomes" id="UP000198901"/>
    </source>
</evidence>
<evidence type="ECO:0000256" key="4">
    <source>
        <dbReference type="ARBA" id="ARBA00023136"/>
    </source>
</evidence>
<feature type="transmembrane region" description="Helical" evidence="5">
    <location>
        <begin position="169"/>
        <end position="187"/>
    </location>
</feature>
<name>A0A1G9WBC5_9BACT</name>
<evidence type="ECO:0000256" key="5">
    <source>
        <dbReference type="RuleBase" id="RU363041"/>
    </source>
</evidence>
<feature type="transmembrane region" description="Helical" evidence="5">
    <location>
        <begin position="199"/>
        <end position="217"/>
    </location>
</feature>
<gene>
    <name evidence="6" type="ORF">SAMN04488090_4310</name>
</gene>
<feature type="transmembrane region" description="Helical" evidence="5">
    <location>
        <begin position="126"/>
        <end position="157"/>
    </location>
</feature>
<evidence type="ECO:0000313" key="6">
    <source>
        <dbReference type="EMBL" id="SDM81521.1"/>
    </source>
</evidence>
<sequence>MDSQLLLLFALGVVAFLYASVGHGGASGYLAVLALFGTRPELMKSSALILNLFVSMSSFVQFYRGGHFRWEKFWPFAAASIPMAFVGAGIPLNPGLYKQLLGFCLLLAIARILWRPKETEDEPKPVPLAAGLAVGAVIGLLSGMLGIGGGIILSPVLLLMHWARLKETAAISAIFIFVNSVSGLSKLLMKGYVPDEQTLTWLAVAFVGGLLGGYAGARKFTVPVLRYALALGLFVATLKLLFT</sequence>